<proteinExistence type="predicted"/>
<accession>A0A979GAC8</accession>
<evidence type="ECO:0000313" key="2">
    <source>
        <dbReference type="Proteomes" id="UP000002215"/>
    </source>
</evidence>
<dbReference type="KEGG" id="cpi:Cpin_6253"/>
<reference evidence="2" key="1">
    <citation type="submission" date="2009-08" db="EMBL/GenBank/DDBJ databases">
        <title>The complete genome of Chitinophaga pinensis DSM 2588.</title>
        <authorList>
            <consortium name="US DOE Joint Genome Institute (JGI-PGF)"/>
            <person name="Lucas S."/>
            <person name="Copeland A."/>
            <person name="Lapidus A."/>
            <person name="Glavina del Rio T."/>
            <person name="Dalin E."/>
            <person name="Tice H."/>
            <person name="Bruce D."/>
            <person name="Goodwin L."/>
            <person name="Pitluck S."/>
            <person name="Kyrpides N."/>
            <person name="Mavromatis K."/>
            <person name="Ivanova N."/>
            <person name="Mikhailova N."/>
            <person name="Sims D."/>
            <person name="Meinche L."/>
            <person name="Brettin T."/>
            <person name="Detter J.C."/>
            <person name="Han C."/>
            <person name="Larimer F."/>
            <person name="Land M."/>
            <person name="Hauser L."/>
            <person name="Markowitz V."/>
            <person name="Cheng J.-F."/>
            <person name="Hugenholtz P."/>
            <person name="Woyke T."/>
            <person name="Wu D."/>
            <person name="Spring S."/>
            <person name="Klenk H.-P."/>
            <person name="Eisen J.A."/>
        </authorList>
    </citation>
    <scope>NUCLEOTIDE SEQUENCE [LARGE SCALE GENOMIC DNA]</scope>
    <source>
        <strain evidence="2">ATCC 43595 / DSM 2588 / LMG 13176 / NBRC 15968 / NCIMB 11800 / UQM 2034</strain>
    </source>
</reference>
<organism evidence="1 2">
    <name type="scientific">Chitinophaga pinensis (strain ATCC 43595 / DSM 2588 / LMG 13176 / NBRC 15968 / NCIMB 11800 / UQM 2034)</name>
    <dbReference type="NCBI Taxonomy" id="485918"/>
    <lineage>
        <taxon>Bacteria</taxon>
        <taxon>Pseudomonadati</taxon>
        <taxon>Bacteroidota</taxon>
        <taxon>Chitinophagia</taxon>
        <taxon>Chitinophagales</taxon>
        <taxon>Chitinophagaceae</taxon>
        <taxon>Chitinophaga</taxon>
    </lineage>
</organism>
<dbReference type="EMBL" id="CP001699">
    <property type="protein sequence ID" value="ACU63659.1"/>
    <property type="molecule type" value="Genomic_DNA"/>
</dbReference>
<protein>
    <submittedName>
        <fullName evidence="1">Uncharacterized protein</fullName>
    </submittedName>
</protein>
<name>A0A979GAC8_CHIPD</name>
<reference evidence="1 2" key="2">
    <citation type="journal article" date="2010" name="Stand. Genomic Sci.">
        <title>Complete genome sequence of Chitinophaga pinensis type strain (UQM 2034).</title>
        <authorList>
            <person name="Glavina Del Rio T."/>
            <person name="Abt B."/>
            <person name="Spring S."/>
            <person name="Lapidus A."/>
            <person name="Nolan M."/>
            <person name="Tice H."/>
            <person name="Copeland A."/>
            <person name="Cheng J.F."/>
            <person name="Chen F."/>
            <person name="Bruce D."/>
            <person name="Goodwin L."/>
            <person name="Pitluck S."/>
            <person name="Ivanova N."/>
            <person name="Mavromatis K."/>
            <person name="Mikhailova N."/>
            <person name="Pati A."/>
            <person name="Chen A."/>
            <person name="Palaniappan K."/>
            <person name="Land M."/>
            <person name="Hauser L."/>
            <person name="Chang Y.J."/>
            <person name="Jeffries C.D."/>
            <person name="Chain P."/>
            <person name="Saunders E."/>
            <person name="Detter J.C."/>
            <person name="Brettin T."/>
            <person name="Rohde M."/>
            <person name="Goker M."/>
            <person name="Bristow J."/>
            <person name="Eisen J.A."/>
            <person name="Markowitz V."/>
            <person name="Hugenholtz P."/>
            <person name="Kyrpides N.C."/>
            <person name="Klenk H.P."/>
            <person name="Lucas S."/>
        </authorList>
    </citation>
    <scope>NUCLEOTIDE SEQUENCE [LARGE SCALE GENOMIC DNA]</scope>
    <source>
        <strain evidence="2">ATCC 43595 / DSM 2588 / LMG 13176 / NBRC 15968 / NCIMB 11800 / UQM 2034</strain>
    </source>
</reference>
<dbReference type="Proteomes" id="UP000002215">
    <property type="component" value="Chromosome"/>
</dbReference>
<gene>
    <name evidence="1" type="ordered locus">Cpin_6253</name>
</gene>
<sequence length="107" mass="12515">MQRLAIVVAQGSVYKEVLMLRRYASKMIRNQLFRLKSGISGRKWIINKEGIPIGKRGCKRTLGGVKRSVMQERVRCRPADKRCYNVEFWYFGVIRQKTGTIYKPLAY</sequence>
<evidence type="ECO:0000313" key="1">
    <source>
        <dbReference type="EMBL" id="ACU63659.1"/>
    </source>
</evidence>
<dbReference type="AlphaFoldDB" id="A0A979GAC8"/>